<keyword evidence="3" id="KW-1185">Reference proteome</keyword>
<protein>
    <submittedName>
        <fullName evidence="2">Uncharacterized protein</fullName>
    </submittedName>
</protein>
<dbReference type="Proteomes" id="UP000708208">
    <property type="component" value="Unassembled WGS sequence"/>
</dbReference>
<accession>A0A8J2PC93</accession>
<sequence>KQNVQRAFVNNQCRTFVFGKQIQLTNWFLNWQFAFTAKGIYALNHSLFNVMMSTMIPFIIFLVQLRADENKNK</sequence>
<reference evidence="2" key="1">
    <citation type="submission" date="2021-06" db="EMBL/GenBank/DDBJ databases">
        <authorList>
            <person name="Hodson N. C."/>
            <person name="Mongue J. A."/>
            <person name="Jaron S. K."/>
        </authorList>
    </citation>
    <scope>NUCLEOTIDE SEQUENCE</scope>
</reference>
<dbReference type="EMBL" id="CAJVCH010529087">
    <property type="protein sequence ID" value="CAG7823317.1"/>
    <property type="molecule type" value="Genomic_DNA"/>
</dbReference>
<keyword evidence="1" id="KW-0472">Membrane</keyword>
<evidence type="ECO:0000256" key="1">
    <source>
        <dbReference type="SAM" id="Phobius"/>
    </source>
</evidence>
<evidence type="ECO:0000313" key="3">
    <source>
        <dbReference type="Proteomes" id="UP000708208"/>
    </source>
</evidence>
<feature type="non-terminal residue" evidence="2">
    <location>
        <position position="73"/>
    </location>
</feature>
<name>A0A8J2PC93_9HEXA</name>
<feature type="transmembrane region" description="Helical" evidence="1">
    <location>
        <begin position="46"/>
        <end position="65"/>
    </location>
</feature>
<dbReference type="AlphaFoldDB" id="A0A8J2PC93"/>
<comment type="caution">
    <text evidence="2">The sequence shown here is derived from an EMBL/GenBank/DDBJ whole genome shotgun (WGS) entry which is preliminary data.</text>
</comment>
<gene>
    <name evidence="2" type="ORF">AFUS01_LOCUS33539</name>
</gene>
<keyword evidence="1" id="KW-0812">Transmembrane</keyword>
<evidence type="ECO:0000313" key="2">
    <source>
        <dbReference type="EMBL" id="CAG7823317.1"/>
    </source>
</evidence>
<organism evidence="2 3">
    <name type="scientific">Allacma fusca</name>
    <dbReference type="NCBI Taxonomy" id="39272"/>
    <lineage>
        <taxon>Eukaryota</taxon>
        <taxon>Metazoa</taxon>
        <taxon>Ecdysozoa</taxon>
        <taxon>Arthropoda</taxon>
        <taxon>Hexapoda</taxon>
        <taxon>Collembola</taxon>
        <taxon>Symphypleona</taxon>
        <taxon>Sminthuridae</taxon>
        <taxon>Allacma</taxon>
    </lineage>
</organism>
<keyword evidence="1" id="KW-1133">Transmembrane helix</keyword>
<proteinExistence type="predicted"/>